<protein>
    <submittedName>
        <fullName evidence="3">GGDEF domain-containing protein</fullName>
    </submittedName>
</protein>
<dbReference type="SUPFAM" id="SSF55073">
    <property type="entry name" value="Nucleotide cyclase"/>
    <property type="match status" value="1"/>
</dbReference>
<keyword evidence="1" id="KW-0812">Transmembrane</keyword>
<dbReference type="FunFam" id="3.30.70.270:FF:000001">
    <property type="entry name" value="Diguanylate cyclase domain protein"/>
    <property type="match status" value="1"/>
</dbReference>
<dbReference type="InterPro" id="IPR029787">
    <property type="entry name" value="Nucleotide_cyclase"/>
</dbReference>
<evidence type="ECO:0000259" key="2">
    <source>
        <dbReference type="PROSITE" id="PS50887"/>
    </source>
</evidence>
<evidence type="ECO:0000256" key="1">
    <source>
        <dbReference type="SAM" id="Phobius"/>
    </source>
</evidence>
<dbReference type="CDD" id="cd01949">
    <property type="entry name" value="GGDEF"/>
    <property type="match status" value="1"/>
</dbReference>
<dbReference type="InterPro" id="IPR043128">
    <property type="entry name" value="Rev_trsase/Diguanyl_cyclase"/>
</dbReference>
<name>A0A372LTF5_9BACI</name>
<dbReference type="GO" id="GO:1902201">
    <property type="term" value="P:negative regulation of bacterial-type flagellum-dependent cell motility"/>
    <property type="evidence" value="ECO:0007669"/>
    <property type="project" value="TreeGrafter"/>
</dbReference>
<dbReference type="Gene3D" id="3.30.70.270">
    <property type="match status" value="1"/>
</dbReference>
<accession>A0A372LTF5</accession>
<evidence type="ECO:0000313" key="4">
    <source>
        <dbReference type="Proteomes" id="UP000264541"/>
    </source>
</evidence>
<dbReference type="PANTHER" id="PTHR45138">
    <property type="entry name" value="REGULATORY COMPONENTS OF SENSORY TRANSDUCTION SYSTEM"/>
    <property type="match status" value="1"/>
</dbReference>
<dbReference type="GO" id="GO:0043709">
    <property type="term" value="P:cell adhesion involved in single-species biofilm formation"/>
    <property type="evidence" value="ECO:0007669"/>
    <property type="project" value="TreeGrafter"/>
</dbReference>
<dbReference type="NCBIfam" id="TIGR00254">
    <property type="entry name" value="GGDEF"/>
    <property type="match status" value="1"/>
</dbReference>
<dbReference type="OrthoDB" id="9759607at2"/>
<dbReference type="AlphaFoldDB" id="A0A372LTF5"/>
<dbReference type="InterPro" id="IPR000160">
    <property type="entry name" value="GGDEF_dom"/>
</dbReference>
<feature type="domain" description="GGDEF" evidence="2">
    <location>
        <begin position="219"/>
        <end position="353"/>
    </location>
</feature>
<keyword evidence="1" id="KW-0472">Membrane</keyword>
<reference evidence="3 4" key="1">
    <citation type="submission" date="2018-08" db="EMBL/GenBank/DDBJ databases">
        <title>Bacillus chawlae sp. nov., Bacillus glennii sp. nov., and Bacillus saganii sp. nov. Isolated from the Vehicle Assembly Building at Kennedy Space Center where the Viking Spacecraft were Assembled.</title>
        <authorList>
            <person name="Seuylemezian A."/>
            <person name="Vaishampayan P."/>
        </authorList>
    </citation>
    <scope>NUCLEOTIDE SEQUENCE [LARGE SCALE GENOMIC DNA]</scope>
    <source>
        <strain evidence="3 4">V47-23a</strain>
    </source>
</reference>
<dbReference type="Proteomes" id="UP000264541">
    <property type="component" value="Unassembled WGS sequence"/>
</dbReference>
<keyword evidence="1" id="KW-1133">Transmembrane helix</keyword>
<dbReference type="Pfam" id="PF00990">
    <property type="entry name" value="GGDEF"/>
    <property type="match status" value="1"/>
</dbReference>
<feature type="transmembrane region" description="Helical" evidence="1">
    <location>
        <begin position="127"/>
        <end position="147"/>
    </location>
</feature>
<feature type="transmembrane region" description="Helical" evidence="1">
    <location>
        <begin position="99"/>
        <end position="120"/>
    </location>
</feature>
<organism evidence="3 4">
    <name type="scientific">Peribacillus saganii</name>
    <dbReference type="NCBI Taxonomy" id="2303992"/>
    <lineage>
        <taxon>Bacteria</taxon>
        <taxon>Bacillati</taxon>
        <taxon>Bacillota</taxon>
        <taxon>Bacilli</taxon>
        <taxon>Bacillales</taxon>
        <taxon>Bacillaceae</taxon>
        <taxon>Peribacillus</taxon>
    </lineage>
</organism>
<evidence type="ECO:0000313" key="3">
    <source>
        <dbReference type="EMBL" id="RFU71082.1"/>
    </source>
</evidence>
<dbReference type="PROSITE" id="PS50887">
    <property type="entry name" value="GGDEF"/>
    <property type="match status" value="1"/>
</dbReference>
<gene>
    <name evidence="3" type="ORF">D0469_03855</name>
</gene>
<comment type="caution">
    <text evidence="3">The sequence shown here is derived from an EMBL/GenBank/DDBJ whole genome shotgun (WGS) entry which is preliminary data.</text>
</comment>
<keyword evidence="4" id="KW-1185">Reference proteome</keyword>
<proteinExistence type="predicted"/>
<dbReference type="InterPro" id="IPR050469">
    <property type="entry name" value="Diguanylate_Cyclase"/>
</dbReference>
<sequence length="356" mass="38920">MIKDYIACLGLIFAFMLTAGLVQKAGRYEHHVSLIKHIKIGVIYGLLGSGLLLFSISMPGGGTINIGYVAAIIAARNGRAVSLGAACLIMWVYQLFINGAITGSESISLAALVLFLLALIQFQLSDPVYFLLAILGGTAMHTGLSSIAAEQQISFQAFLYAAAGGIPTYFIQKISKRDVELFRSYHKEATTDFLTGVQNVRQFDKRLNSLVRKALLRNEPLSLLLIDIDHFKKINDTYGHITGDFVLKEAAKVLTSQLSNKDFLSRNGGEEFAVLLPGYAHAKGLSVAEALRKSIEAAVFYYEFTLKIQITISIGVATLNETVYDPEELIVQADNALYSAKHAGRNQVCSIHKCYN</sequence>
<dbReference type="PANTHER" id="PTHR45138:SF9">
    <property type="entry name" value="DIGUANYLATE CYCLASE DGCM-RELATED"/>
    <property type="match status" value="1"/>
</dbReference>
<dbReference type="EMBL" id="QVTE01000008">
    <property type="protein sequence ID" value="RFU71082.1"/>
    <property type="molecule type" value="Genomic_DNA"/>
</dbReference>
<dbReference type="GO" id="GO:0052621">
    <property type="term" value="F:diguanylate cyclase activity"/>
    <property type="evidence" value="ECO:0007669"/>
    <property type="project" value="TreeGrafter"/>
</dbReference>
<feature type="transmembrane region" description="Helical" evidence="1">
    <location>
        <begin position="66"/>
        <end position="93"/>
    </location>
</feature>
<dbReference type="SMART" id="SM00267">
    <property type="entry name" value="GGDEF"/>
    <property type="match status" value="1"/>
</dbReference>
<dbReference type="GO" id="GO:0005886">
    <property type="term" value="C:plasma membrane"/>
    <property type="evidence" value="ECO:0007669"/>
    <property type="project" value="TreeGrafter"/>
</dbReference>
<dbReference type="RefSeq" id="WP_117325309.1">
    <property type="nucleotide sequence ID" value="NZ_QVTE01000008.1"/>
</dbReference>